<dbReference type="RefSeq" id="WP_204606798.1">
    <property type="nucleotide sequence ID" value="NZ_BAAAJX010000005.1"/>
</dbReference>
<accession>A0ABN1ZBP9</accession>
<evidence type="ECO:0000256" key="1">
    <source>
        <dbReference type="SAM" id="Phobius"/>
    </source>
</evidence>
<comment type="caution">
    <text evidence="2">The sequence shown here is derived from an EMBL/GenBank/DDBJ whole genome shotgun (WGS) entry which is preliminary data.</text>
</comment>
<keyword evidence="3" id="KW-1185">Reference proteome</keyword>
<feature type="transmembrane region" description="Helical" evidence="1">
    <location>
        <begin position="114"/>
        <end position="135"/>
    </location>
</feature>
<evidence type="ECO:0008006" key="4">
    <source>
        <dbReference type="Google" id="ProtNLM"/>
    </source>
</evidence>
<dbReference type="Pfam" id="PF05656">
    <property type="entry name" value="DUF805"/>
    <property type="match status" value="1"/>
</dbReference>
<name>A0ABN1ZBP9_9MICO</name>
<organism evidence="2 3">
    <name type="scientific">Curtobacterium herbarum</name>
    <dbReference type="NCBI Taxonomy" id="150122"/>
    <lineage>
        <taxon>Bacteria</taxon>
        <taxon>Bacillati</taxon>
        <taxon>Actinomycetota</taxon>
        <taxon>Actinomycetes</taxon>
        <taxon>Micrococcales</taxon>
        <taxon>Microbacteriaceae</taxon>
        <taxon>Curtobacterium</taxon>
    </lineage>
</organism>
<dbReference type="PANTHER" id="PTHR34980:SF2">
    <property type="entry name" value="INNER MEMBRANE PROTEIN YHAH-RELATED"/>
    <property type="match status" value="1"/>
</dbReference>
<dbReference type="InterPro" id="IPR008523">
    <property type="entry name" value="DUF805"/>
</dbReference>
<dbReference type="Proteomes" id="UP001501742">
    <property type="component" value="Unassembled WGS sequence"/>
</dbReference>
<sequence>MSHNDGQSDDVQPGGVALRDPFVGAPFTEAVRRFWRKYTVFTGRASRSEFWWWWLTSFAIGLVLQLVPQAFTPDAPLLENPVGSYLFVLWAVVTLIGGLALGARRLHDANRSGFWQFLHVLPGIGSLVLFVMFLLPSNPKGTRFDLLPGAAATTARKR</sequence>
<keyword evidence="1" id="KW-0472">Membrane</keyword>
<keyword evidence="1" id="KW-0812">Transmembrane</keyword>
<proteinExistence type="predicted"/>
<feature type="transmembrane region" description="Helical" evidence="1">
    <location>
        <begin position="83"/>
        <end position="102"/>
    </location>
</feature>
<dbReference type="PANTHER" id="PTHR34980">
    <property type="entry name" value="INNER MEMBRANE PROTEIN-RELATED-RELATED"/>
    <property type="match status" value="1"/>
</dbReference>
<gene>
    <name evidence="2" type="ORF">GCM10009627_11180</name>
</gene>
<reference evidence="2 3" key="1">
    <citation type="journal article" date="2019" name="Int. J. Syst. Evol. Microbiol.">
        <title>The Global Catalogue of Microorganisms (GCM) 10K type strain sequencing project: providing services to taxonomists for standard genome sequencing and annotation.</title>
        <authorList>
            <consortium name="The Broad Institute Genomics Platform"/>
            <consortium name="The Broad Institute Genome Sequencing Center for Infectious Disease"/>
            <person name="Wu L."/>
            <person name="Ma J."/>
        </authorList>
    </citation>
    <scope>NUCLEOTIDE SEQUENCE [LARGE SCALE GENOMIC DNA]</scope>
    <source>
        <strain evidence="2 3">JCM 12140</strain>
    </source>
</reference>
<keyword evidence="1" id="KW-1133">Transmembrane helix</keyword>
<protein>
    <recommendedName>
        <fullName evidence="4">DUF805 domain-containing protein</fullName>
    </recommendedName>
</protein>
<evidence type="ECO:0000313" key="3">
    <source>
        <dbReference type="Proteomes" id="UP001501742"/>
    </source>
</evidence>
<feature type="transmembrane region" description="Helical" evidence="1">
    <location>
        <begin position="51"/>
        <end position="71"/>
    </location>
</feature>
<dbReference type="EMBL" id="BAAAJX010000005">
    <property type="protein sequence ID" value="GAA1492772.1"/>
    <property type="molecule type" value="Genomic_DNA"/>
</dbReference>
<evidence type="ECO:0000313" key="2">
    <source>
        <dbReference type="EMBL" id="GAA1492772.1"/>
    </source>
</evidence>